<evidence type="ECO:0000313" key="3">
    <source>
        <dbReference type="Proteomes" id="UP000800235"/>
    </source>
</evidence>
<organism evidence="2 3">
    <name type="scientific">Tothia fuscella</name>
    <dbReference type="NCBI Taxonomy" id="1048955"/>
    <lineage>
        <taxon>Eukaryota</taxon>
        <taxon>Fungi</taxon>
        <taxon>Dikarya</taxon>
        <taxon>Ascomycota</taxon>
        <taxon>Pezizomycotina</taxon>
        <taxon>Dothideomycetes</taxon>
        <taxon>Pleosporomycetidae</taxon>
        <taxon>Venturiales</taxon>
        <taxon>Cylindrosympodiaceae</taxon>
        <taxon>Tothia</taxon>
    </lineage>
</organism>
<sequence>MDPISDASDWLSDILSNSQQNAFRGLYLQTLNAKTNQPEVDTALSTSPHIAVTPAVNTDLGYNRLKNSKIRGRQPATVVPPTYGRIHPDTLVPNSSATAPTPTSYPDHANNRVGDHGHNLEAQAESLDHAAVTAGPKQIHGIATSTTRSLFTDYYSESDSDSEIPFKVPQKTAGSRHYWPHPKRSKILYKITEQPNKGEVEISPQPYKILSPARLNDQAAITKGGPADRAGRRFRIIGNNSGSTSKISVARQAQLPDVVAQGDPSHKTTFYREDMPLPEGDLAKLWNDKEVERLVGHPLLKKTKNAKVSRKRKSTSESEPAVIVKRPRREFNTSSENGVAPKSAGEAKLQPSRRSTRLTRLRCNFAEQNPPVLSKSQMVVPGATGRPTQRNEKTPLPQQTAINAGRATTRDAGLSLTAKLRVAIEALTKFHAKRKAEEETDEEDAPSTKRAKMLTGAMREGSAHQYHSASAARGPSLFGLETVVSTDDLSSASVQSSRRGTSTKKPWSTEKRAFLNMLGRSHRAFLNAGGEKKTCMNAAVALLSCRFPGPASDFLAYAAVQSCHDRMRELSDLEGPVPEHFQAFFTEDVVNGITQWTWLSTGAVSHERPTE</sequence>
<evidence type="ECO:0000256" key="1">
    <source>
        <dbReference type="SAM" id="MobiDB-lite"/>
    </source>
</evidence>
<comment type="caution">
    <text evidence="2">The sequence shown here is derived from an EMBL/GenBank/DDBJ whole genome shotgun (WGS) entry which is preliminary data.</text>
</comment>
<feature type="region of interest" description="Disordered" evidence="1">
    <location>
        <begin position="80"/>
        <end position="116"/>
    </location>
</feature>
<accession>A0A9P4U2A3</accession>
<dbReference type="EMBL" id="MU007013">
    <property type="protein sequence ID" value="KAF2435559.1"/>
    <property type="molecule type" value="Genomic_DNA"/>
</dbReference>
<feature type="region of interest" description="Disordered" evidence="1">
    <location>
        <begin position="377"/>
        <end position="402"/>
    </location>
</feature>
<keyword evidence="3" id="KW-1185">Reference proteome</keyword>
<reference evidence="2" key="1">
    <citation type="journal article" date="2020" name="Stud. Mycol.">
        <title>101 Dothideomycetes genomes: a test case for predicting lifestyles and emergence of pathogens.</title>
        <authorList>
            <person name="Haridas S."/>
            <person name="Albert R."/>
            <person name="Binder M."/>
            <person name="Bloem J."/>
            <person name="Labutti K."/>
            <person name="Salamov A."/>
            <person name="Andreopoulos B."/>
            <person name="Baker S."/>
            <person name="Barry K."/>
            <person name="Bills G."/>
            <person name="Bluhm B."/>
            <person name="Cannon C."/>
            <person name="Castanera R."/>
            <person name="Culley D."/>
            <person name="Daum C."/>
            <person name="Ezra D."/>
            <person name="Gonzalez J."/>
            <person name="Henrissat B."/>
            <person name="Kuo A."/>
            <person name="Liang C."/>
            <person name="Lipzen A."/>
            <person name="Lutzoni F."/>
            <person name="Magnuson J."/>
            <person name="Mondo S."/>
            <person name="Nolan M."/>
            <person name="Ohm R."/>
            <person name="Pangilinan J."/>
            <person name="Park H.-J."/>
            <person name="Ramirez L."/>
            <person name="Alfaro M."/>
            <person name="Sun H."/>
            <person name="Tritt A."/>
            <person name="Yoshinaga Y."/>
            <person name="Zwiers L.-H."/>
            <person name="Turgeon B."/>
            <person name="Goodwin S."/>
            <person name="Spatafora J."/>
            <person name="Crous P."/>
            <person name="Grigoriev I."/>
        </authorList>
    </citation>
    <scope>NUCLEOTIDE SEQUENCE</scope>
    <source>
        <strain evidence="2">CBS 130266</strain>
    </source>
</reference>
<gene>
    <name evidence="2" type="ORF">EJ08DRAFT_720612</name>
</gene>
<feature type="compositionally biased region" description="Basic residues" evidence="1">
    <location>
        <begin position="302"/>
        <end position="313"/>
    </location>
</feature>
<evidence type="ECO:0000313" key="2">
    <source>
        <dbReference type="EMBL" id="KAF2435559.1"/>
    </source>
</evidence>
<protein>
    <submittedName>
        <fullName evidence="2">Uncharacterized protein</fullName>
    </submittedName>
</protein>
<name>A0A9P4U2A3_9PEZI</name>
<feature type="compositionally biased region" description="Polar residues" evidence="1">
    <location>
        <begin position="92"/>
        <end position="104"/>
    </location>
</feature>
<dbReference type="AlphaFoldDB" id="A0A9P4U2A3"/>
<feature type="region of interest" description="Disordered" evidence="1">
    <location>
        <begin position="302"/>
        <end position="357"/>
    </location>
</feature>
<dbReference type="Proteomes" id="UP000800235">
    <property type="component" value="Unassembled WGS sequence"/>
</dbReference>
<proteinExistence type="predicted"/>